<evidence type="ECO:0000313" key="2">
    <source>
        <dbReference type="EMBL" id="ABZ71255.1"/>
    </source>
</evidence>
<dbReference type="HOGENOM" id="CLU_056788_14_0_5"/>
<gene>
    <name evidence="2" type="ordered locus">Caul_2127</name>
</gene>
<dbReference type="eggNOG" id="COG3335">
    <property type="taxonomic scope" value="Bacteria"/>
</dbReference>
<dbReference type="PANTHER" id="PTHR46564:SF1">
    <property type="entry name" value="TRANSPOSASE"/>
    <property type="match status" value="1"/>
</dbReference>
<dbReference type="EMBL" id="CP000927">
    <property type="protein sequence ID" value="ABZ71255.1"/>
    <property type="molecule type" value="Genomic_DNA"/>
</dbReference>
<name>B0T7R7_CAUSK</name>
<dbReference type="AlphaFoldDB" id="B0T7R7"/>
<dbReference type="STRING" id="366602.Caul_2127"/>
<proteinExistence type="predicted"/>
<sequence>MAAPRAAMACAPAWPHGHWKTTTLIGGLRLSGITAPMVLDGPMTGAWFLTYVEQILVPTLRPGDIVILDNLGAHKSAAARRAIKAAGASLLFLSPYSPDLNPIENAFSKLKALLR</sequence>
<reference evidence="2" key="1">
    <citation type="submission" date="2008-01" db="EMBL/GenBank/DDBJ databases">
        <title>Complete sequence of chromosome of Caulobacter sp. K31.</title>
        <authorList>
            <consortium name="US DOE Joint Genome Institute"/>
            <person name="Copeland A."/>
            <person name="Lucas S."/>
            <person name="Lapidus A."/>
            <person name="Barry K."/>
            <person name="Glavina del Rio T."/>
            <person name="Dalin E."/>
            <person name="Tice H."/>
            <person name="Pitluck S."/>
            <person name="Bruce D."/>
            <person name="Goodwin L."/>
            <person name="Thompson L.S."/>
            <person name="Brettin T."/>
            <person name="Detter J.C."/>
            <person name="Han C."/>
            <person name="Schmutz J."/>
            <person name="Larimer F."/>
            <person name="Land M."/>
            <person name="Hauser L."/>
            <person name="Kyrpides N."/>
            <person name="Kim E."/>
            <person name="Stephens C."/>
            <person name="Richardson P."/>
        </authorList>
    </citation>
    <scope>NUCLEOTIDE SEQUENCE [LARGE SCALE GENOMIC DNA]</scope>
    <source>
        <strain evidence="2">K31</strain>
    </source>
</reference>
<dbReference type="PANTHER" id="PTHR46564">
    <property type="entry name" value="TRANSPOSASE"/>
    <property type="match status" value="1"/>
</dbReference>
<dbReference type="GO" id="GO:0003676">
    <property type="term" value="F:nucleic acid binding"/>
    <property type="evidence" value="ECO:0007669"/>
    <property type="project" value="InterPro"/>
</dbReference>
<dbReference type="Gene3D" id="3.30.420.10">
    <property type="entry name" value="Ribonuclease H-like superfamily/Ribonuclease H"/>
    <property type="match status" value="1"/>
</dbReference>
<dbReference type="Pfam" id="PF13358">
    <property type="entry name" value="DDE_3"/>
    <property type="match status" value="1"/>
</dbReference>
<organism evidence="2">
    <name type="scientific">Caulobacter sp. (strain K31)</name>
    <dbReference type="NCBI Taxonomy" id="366602"/>
    <lineage>
        <taxon>Bacteria</taxon>
        <taxon>Pseudomonadati</taxon>
        <taxon>Pseudomonadota</taxon>
        <taxon>Alphaproteobacteria</taxon>
        <taxon>Caulobacterales</taxon>
        <taxon>Caulobacteraceae</taxon>
        <taxon>Caulobacter</taxon>
    </lineage>
</organism>
<dbReference type="KEGG" id="cak:Caul_2127"/>
<feature type="domain" description="Tc1-like transposase DDE" evidence="1">
    <location>
        <begin position="16"/>
        <end position="112"/>
    </location>
</feature>
<dbReference type="InterPro" id="IPR038717">
    <property type="entry name" value="Tc1-like_DDE_dom"/>
</dbReference>
<protein>
    <submittedName>
        <fullName evidence="2">Putative transposase of insertion sequence</fullName>
    </submittedName>
</protein>
<dbReference type="InterPro" id="IPR036397">
    <property type="entry name" value="RNaseH_sf"/>
</dbReference>
<accession>B0T7R7</accession>
<evidence type="ECO:0000259" key="1">
    <source>
        <dbReference type="Pfam" id="PF13358"/>
    </source>
</evidence>